<dbReference type="Gene3D" id="3.40.250.10">
    <property type="entry name" value="Rhodanese-like domain"/>
    <property type="match status" value="1"/>
</dbReference>
<dbReference type="Pfam" id="PF13442">
    <property type="entry name" value="Cytochrome_CBB3"/>
    <property type="match status" value="1"/>
</dbReference>
<dbReference type="SUPFAM" id="SSF52821">
    <property type="entry name" value="Rhodanese/Cell cycle control phosphatase"/>
    <property type="match status" value="1"/>
</dbReference>
<reference evidence="7 8" key="1">
    <citation type="submission" date="2023-09" db="EMBL/GenBank/DDBJ databases">
        <authorList>
            <person name="Rey-Velasco X."/>
        </authorList>
    </citation>
    <scope>NUCLEOTIDE SEQUENCE [LARGE SCALE GENOMIC DNA]</scope>
    <source>
        <strain evidence="7 8">P117</strain>
    </source>
</reference>
<evidence type="ECO:0000313" key="8">
    <source>
        <dbReference type="Proteomes" id="UP001253545"/>
    </source>
</evidence>
<dbReference type="PANTHER" id="PTHR33751:SF1">
    <property type="entry name" value="CBB3-TYPE CYTOCHROME C OXIDASE SUBUNIT FIXP"/>
    <property type="match status" value="1"/>
</dbReference>
<evidence type="ECO:0000313" key="7">
    <source>
        <dbReference type="EMBL" id="MDT0594815.1"/>
    </source>
</evidence>
<dbReference type="Gene3D" id="1.10.760.10">
    <property type="entry name" value="Cytochrome c-like domain"/>
    <property type="match status" value="2"/>
</dbReference>
<gene>
    <name evidence="7" type="ORF">RM552_08190</name>
</gene>
<feature type="domain" description="Cytochrome c" evidence="6">
    <location>
        <begin position="39"/>
        <end position="125"/>
    </location>
</feature>
<dbReference type="PROSITE" id="PS51007">
    <property type="entry name" value="CYTC"/>
    <property type="match status" value="2"/>
</dbReference>
<organism evidence="7 8">
    <name type="scientific">Glaciecola petra</name>
    <dbReference type="NCBI Taxonomy" id="3075602"/>
    <lineage>
        <taxon>Bacteria</taxon>
        <taxon>Pseudomonadati</taxon>
        <taxon>Pseudomonadota</taxon>
        <taxon>Gammaproteobacteria</taxon>
        <taxon>Alteromonadales</taxon>
        <taxon>Alteromonadaceae</taxon>
        <taxon>Glaciecola</taxon>
    </lineage>
</organism>
<dbReference type="SMART" id="SM00450">
    <property type="entry name" value="RHOD"/>
    <property type="match status" value="1"/>
</dbReference>
<evidence type="ECO:0000256" key="4">
    <source>
        <dbReference type="PROSITE-ProRule" id="PRU00433"/>
    </source>
</evidence>
<evidence type="ECO:0000256" key="1">
    <source>
        <dbReference type="ARBA" id="ARBA00022617"/>
    </source>
</evidence>
<keyword evidence="8" id="KW-1185">Reference proteome</keyword>
<dbReference type="InterPro" id="IPR001763">
    <property type="entry name" value="Rhodanese-like_dom"/>
</dbReference>
<evidence type="ECO:0000259" key="6">
    <source>
        <dbReference type="PROSITE" id="PS51007"/>
    </source>
</evidence>
<dbReference type="Pfam" id="PF00581">
    <property type="entry name" value="Rhodanese"/>
    <property type="match status" value="1"/>
</dbReference>
<dbReference type="InterPro" id="IPR050597">
    <property type="entry name" value="Cytochrome_c_Oxidase_Subunit"/>
</dbReference>
<dbReference type="PROSITE" id="PS50206">
    <property type="entry name" value="RHODANESE_3"/>
    <property type="match status" value="1"/>
</dbReference>
<accession>A0ABU2ZQY8</accession>
<protein>
    <submittedName>
        <fullName evidence="7">C-type cytochrome</fullName>
    </submittedName>
</protein>
<feature type="domain" description="Cytochrome c" evidence="6">
    <location>
        <begin position="139"/>
        <end position="218"/>
    </location>
</feature>
<dbReference type="InterPro" id="IPR036909">
    <property type="entry name" value="Cyt_c-like_dom_sf"/>
</dbReference>
<evidence type="ECO:0000259" key="5">
    <source>
        <dbReference type="PROSITE" id="PS50206"/>
    </source>
</evidence>
<evidence type="ECO:0000256" key="3">
    <source>
        <dbReference type="ARBA" id="ARBA00023004"/>
    </source>
</evidence>
<dbReference type="EMBL" id="JAVRHX010000002">
    <property type="protein sequence ID" value="MDT0594815.1"/>
    <property type="molecule type" value="Genomic_DNA"/>
</dbReference>
<dbReference type="Pfam" id="PF00034">
    <property type="entry name" value="Cytochrom_C"/>
    <property type="match status" value="1"/>
</dbReference>
<dbReference type="CDD" id="cd00158">
    <property type="entry name" value="RHOD"/>
    <property type="match status" value="1"/>
</dbReference>
<keyword evidence="3 4" id="KW-0408">Iron</keyword>
<keyword evidence="2 4" id="KW-0479">Metal-binding</keyword>
<dbReference type="Proteomes" id="UP001253545">
    <property type="component" value="Unassembled WGS sequence"/>
</dbReference>
<dbReference type="SUPFAM" id="SSF46626">
    <property type="entry name" value="Cytochrome c"/>
    <property type="match status" value="2"/>
</dbReference>
<dbReference type="InterPro" id="IPR009056">
    <property type="entry name" value="Cyt_c-like_dom"/>
</dbReference>
<dbReference type="RefSeq" id="WP_311368339.1">
    <property type="nucleotide sequence ID" value="NZ_JAVRHX010000002.1"/>
</dbReference>
<proteinExistence type="predicted"/>
<dbReference type="PANTHER" id="PTHR33751">
    <property type="entry name" value="CBB3-TYPE CYTOCHROME C OXIDASE SUBUNIT FIXP"/>
    <property type="match status" value="1"/>
</dbReference>
<dbReference type="InterPro" id="IPR036873">
    <property type="entry name" value="Rhodanese-like_dom_sf"/>
</dbReference>
<feature type="domain" description="Rhodanese" evidence="5">
    <location>
        <begin position="267"/>
        <end position="357"/>
    </location>
</feature>
<name>A0ABU2ZQY8_9ALTE</name>
<comment type="caution">
    <text evidence="7">The sequence shown here is derived from an EMBL/GenBank/DDBJ whole genome shotgun (WGS) entry which is preliminary data.</text>
</comment>
<keyword evidence="1 4" id="KW-0349">Heme</keyword>
<sequence length="363" mass="40362">MNNVEKLVFAGLLYGILMSNGLAQKVYEKQEPPRELTTEQAQVAAKNYQKYCSLCHGENREGYKNDHAPSLRSKTLFESGVPHSILRPISYGRQGTAMAGYLDEVGGPMSLDEVWDLTYWLFWQSGAERIKLSENPVLGDIARGAIVYQENCTACHGVNGEGVNAPALANQSALAHNKDEFIRYTIEKGREGTPMLGYAGTLSADDIDNVTAYLRSKAKDSNVESTVLTSLPTPDQYVINPENDDPEFELADNMYVSSVDLYEAIKANKRMILLDTRVPSVWQRAHIKGAVPFPYYTDLADKVKDLPKDVQIVGYCSCPRAATEYIVKQLRELGYDKTAVLYEGIFGWMNLGYPVTSAQGELE</sequence>
<evidence type="ECO:0000256" key="2">
    <source>
        <dbReference type="ARBA" id="ARBA00022723"/>
    </source>
</evidence>